<protein>
    <submittedName>
        <fullName evidence="1">Uncharacterized protein</fullName>
    </submittedName>
</protein>
<comment type="caution">
    <text evidence="1">The sequence shown here is derived from an EMBL/GenBank/DDBJ whole genome shotgun (WGS) entry which is preliminary data.</text>
</comment>
<dbReference type="OrthoDB" id="3689934at2"/>
<keyword evidence="2" id="KW-1185">Reference proteome</keyword>
<dbReference type="Proteomes" id="UP000286931">
    <property type="component" value="Unassembled WGS sequence"/>
</dbReference>
<reference evidence="1 2" key="1">
    <citation type="submission" date="2018-12" db="EMBL/GenBank/DDBJ databases">
        <title>Draft genome sequence of Embleya hyalina NBRC 13850T.</title>
        <authorList>
            <person name="Komaki H."/>
            <person name="Hosoyama A."/>
            <person name="Kimura A."/>
            <person name="Ichikawa N."/>
            <person name="Tamura T."/>
        </authorList>
    </citation>
    <scope>NUCLEOTIDE SEQUENCE [LARGE SCALE GENOMIC DNA]</scope>
    <source>
        <strain evidence="1 2">NBRC 13850</strain>
    </source>
</reference>
<organism evidence="1 2">
    <name type="scientific">Embleya hyalina</name>
    <dbReference type="NCBI Taxonomy" id="516124"/>
    <lineage>
        <taxon>Bacteria</taxon>
        <taxon>Bacillati</taxon>
        <taxon>Actinomycetota</taxon>
        <taxon>Actinomycetes</taxon>
        <taxon>Kitasatosporales</taxon>
        <taxon>Streptomycetaceae</taxon>
        <taxon>Embleya</taxon>
    </lineage>
</organism>
<name>A0A401YXA5_9ACTN</name>
<dbReference type="RefSeq" id="WP_126641025.1">
    <property type="nucleotide sequence ID" value="NZ_BIFH01000031.1"/>
</dbReference>
<sequence>MSAAKNPKRTAHRKPAIPVPYVSTWSGEIRDARDLQVDTLRISHLPPRPTDRDDHGVLWARYSSRPGRGRPDLGLVHPQRQRRAMELLLCQVTGKRGDVDEQRVLWLLEDHRGDWADWPNGLETTHPPMSRAGVEPSLQWCPHLRNGAVTVRVAASVVTGVYGTLWSIDPRTRTTSSTAKSLTFDSPHLPWMQARQLVRTLHGCTIVNDEP</sequence>
<proteinExistence type="predicted"/>
<dbReference type="AlphaFoldDB" id="A0A401YXA5"/>
<evidence type="ECO:0000313" key="2">
    <source>
        <dbReference type="Proteomes" id="UP000286931"/>
    </source>
</evidence>
<dbReference type="EMBL" id="BIFH01000031">
    <property type="protein sequence ID" value="GCD99211.1"/>
    <property type="molecule type" value="Genomic_DNA"/>
</dbReference>
<accession>A0A401YXA5</accession>
<gene>
    <name evidence="1" type="ORF">EHYA_06924</name>
</gene>
<evidence type="ECO:0000313" key="1">
    <source>
        <dbReference type="EMBL" id="GCD99211.1"/>
    </source>
</evidence>